<evidence type="ECO:0000313" key="1">
    <source>
        <dbReference type="EMBL" id="MBX62936.1"/>
    </source>
</evidence>
<name>A0A2P2Q7G3_RHIMU</name>
<reference evidence="1" key="1">
    <citation type="submission" date="2018-02" db="EMBL/GenBank/DDBJ databases">
        <title>Rhizophora mucronata_Transcriptome.</title>
        <authorList>
            <person name="Meera S.P."/>
            <person name="Sreeshan A."/>
            <person name="Augustine A."/>
        </authorList>
    </citation>
    <scope>NUCLEOTIDE SEQUENCE</scope>
    <source>
        <tissue evidence="1">Leaf</tissue>
    </source>
</reference>
<proteinExistence type="predicted"/>
<dbReference type="EMBL" id="GGEC01082452">
    <property type="protein sequence ID" value="MBX62936.1"/>
    <property type="molecule type" value="Transcribed_RNA"/>
</dbReference>
<organism evidence="1">
    <name type="scientific">Rhizophora mucronata</name>
    <name type="common">Asiatic mangrove</name>
    <dbReference type="NCBI Taxonomy" id="61149"/>
    <lineage>
        <taxon>Eukaryota</taxon>
        <taxon>Viridiplantae</taxon>
        <taxon>Streptophyta</taxon>
        <taxon>Embryophyta</taxon>
        <taxon>Tracheophyta</taxon>
        <taxon>Spermatophyta</taxon>
        <taxon>Magnoliopsida</taxon>
        <taxon>eudicotyledons</taxon>
        <taxon>Gunneridae</taxon>
        <taxon>Pentapetalae</taxon>
        <taxon>rosids</taxon>
        <taxon>fabids</taxon>
        <taxon>Malpighiales</taxon>
        <taxon>Rhizophoraceae</taxon>
        <taxon>Rhizophora</taxon>
    </lineage>
</organism>
<accession>A0A2P2Q7G3</accession>
<sequence>MFRTLVRCFRFSQLKRLNYRFGPLSTLSKVIG</sequence>
<protein>
    <submittedName>
        <fullName evidence="1">Uncharacterized protein</fullName>
    </submittedName>
</protein>
<dbReference type="AlphaFoldDB" id="A0A2P2Q7G3"/>